<dbReference type="InterPro" id="IPR007237">
    <property type="entry name" value="CD20-like"/>
</dbReference>
<accession>A0AAN9HK34</accession>
<comment type="caution">
    <text evidence="7">The sequence shown here is derived from an EMBL/GenBank/DDBJ whole genome shotgun (WGS) entry which is preliminary data.</text>
</comment>
<evidence type="ECO:0000313" key="7">
    <source>
        <dbReference type="EMBL" id="KAK7175583.1"/>
    </source>
</evidence>
<keyword evidence="3 6" id="KW-0812">Transmembrane</keyword>
<feature type="transmembrane region" description="Helical" evidence="6">
    <location>
        <begin position="134"/>
        <end position="153"/>
    </location>
</feature>
<dbReference type="PANTHER" id="PTHR23320:SF128">
    <property type="entry name" value="MEMBRANE-SPANNING 4-DOMAINS SUBFAMILY A MEMBER 4A"/>
    <property type="match status" value="1"/>
</dbReference>
<sequence length="197" mass="20802">MSDTAPAGASVPVNVQRVLRDSSQLEVLLKSQTKALGTVQLMIGLLTLLFGIVSTVWNGNSGAVLSGVYYWGSLTYIIAGSLCIAAENELISTSRVCLIRGSYGMNVASAVTAAIAMIIILVDLAIWTDNCSKGIAGVLFVFTLLEFVVSICLSASTCKANGCCTPQIFVISNSSMPQQPADIPPQRRDIKVNEVVV</sequence>
<organism evidence="7 8">
    <name type="scientific">Phoxinus phoxinus</name>
    <name type="common">Eurasian minnow</name>
    <dbReference type="NCBI Taxonomy" id="58324"/>
    <lineage>
        <taxon>Eukaryota</taxon>
        <taxon>Metazoa</taxon>
        <taxon>Chordata</taxon>
        <taxon>Craniata</taxon>
        <taxon>Vertebrata</taxon>
        <taxon>Euteleostomi</taxon>
        <taxon>Actinopterygii</taxon>
        <taxon>Neopterygii</taxon>
        <taxon>Teleostei</taxon>
        <taxon>Ostariophysi</taxon>
        <taxon>Cypriniformes</taxon>
        <taxon>Leuciscidae</taxon>
        <taxon>Phoxininae</taxon>
        <taxon>Phoxinus</taxon>
    </lineage>
</organism>
<dbReference type="EMBL" id="JAYKXH010000002">
    <property type="protein sequence ID" value="KAK7175583.1"/>
    <property type="molecule type" value="Genomic_DNA"/>
</dbReference>
<evidence type="ECO:0000256" key="6">
    <source>
        <dbReference type="SAM" id="Phobius"/>
    </source>
</evidence>
<keyword evidence="8" id="KW-1185">Reference proteome</keyword>
<name>A0AAN9HK34_9TELE</name>
<gene>
    <name evidence="7" type="ORF">R3I93_002492</name>
</gene>
<feature type="transmembrane region" description="Helical" evidence="6">
    <location>
        <begin position="69"/>
        <end position="86"/>
    </location>
</feature>
<evidence type="ECO:0000313" key="8">
    <source>
        <dbReference type="Proteomes" id="UP001364617"/>
    </source>
</evidence>
<dbReference type="Proteomes" id="UP001364617">
    <property type="component" value="Unassembled WGS sequence"/>
</dbReference>
<evidence type="ECO:0000256" key="3">
    <source>
        <dbReference type="ARBA" id="ARBA00022692"/>
    </source>
</evidence>
<feature type="transmembrane region" description="Helical" evidence="6">
    <location>
        <begin position="35"/>
        <end position="57"/>
    </location>
</feature>
<comment type="subcellular location">
    <subcellularLocation>
        <location evidence="1">Membrane</location>
        <topology evidence="1">Multi-pass membrane protein</topology>
    </subcellularLocation>
</comment>
<reference evidence="7 8" key="1">
    <citation type="submission" date="2024-02" db="EMBL/GenBank/DDBJ databases">
        <title>Chromosome-level genome assembly of the Eurasian Minnow (Phoxinus phoxinus).</title>
        <authorList>
            <person name="Oriowo T.O."/>
            <person name="Martin S."/>
            <person name="Stange M."/>
            <person name="Chrysostomakis Y."/>
            <person name="Brown T."/>
            <person name="Winkler S."/>
            <person name="Kukowka S."/>
            <person name="Myers E.W."/>
            <person name="Bohne A."/>
        </authorList>
    </citation>
    <scope>NUCLEOTIDE SEQUENCE [LARGE SCALE GENOMIC DNA]</scope>
    <source>
        <strain evidence="7">ZFMK-TIS-60720</strain>
        <tissue evidence="7">Whole Organism</tissue>
    </source>
</reference>
<dbReference type="InterPro" id="IPR030417">
    <property type="entry name" value="MS4A"/>
</dbReference>
<protein>
    <submittedName>
        <fullName evidence="7">Uncharacterized protein</fullName>
    </submittedName>
</protein>
<evidence type="ECO:0000256" key="5">
    <source>
        <dbReference type="ARBA" id="ARBA00023136"/>
    </source>
</evidence>
<dbReference type="Pfam" id="PF04103">
    <property type="entry name" value="CD20"/>
    <property type="match status" value="1"/>
</dbReference>
<dbReference type="PANTHER" id="PTHR23320">
    <property type="entry name" value="MEMBRANE-SPANNING 4-DOMAINS SUBFAMILY A MS4A -RELATED"/>
    <property type="match status" value="1"/>
</dbReference>
<comment type="similarity">
    <text evidence="2">Belongs to the MS4A family.</text>
</comment>
<dbReference type="AlphaFoldDB" id="A0AAN9HK34"/>
<feature type="transmembrane region" description="Helical" evidence="6">
    <location>
        <begin position="107"/>
        <end position="128"/>
    </location>
</feature>
<keyword evidence="5 6" id="KW-0472">Membrane</keyword>
<proteinExistence type="inferred from homology"/>
<dbReference type="GO" id="GO:0016020">
    <property type="term" value="C:membrane"/>
    <property type="evidence" value="ECO:0007669"/>
    <property type="project" value="UniProtKB-SubCell"/>
</dbReference>
<keyword evidence="4 6" id="KW-1133">Transmembrane helix</keyword>
<evidence type="ECO:0000256" key="1">
    <source>
        <dbReference type="ARBA" id="ARBA00004141"/>
    </source>
</evidence>
<evidence type="ECO:0000256" key="4">
    <source>
        <dbReference type="ARBA" id="ARBA00022989"/>
    </source>
</evidence>
<evidence type="ECO:0000256" key="2">
    <source>
        <dbReference type="ARBA" id="ARBA00009565"/>
    </source>
</evidence>